<dbReference type="SMART" id="SM01349">
    <property type="entry name" value="TOG"/>
    <property type="match status" value="4"/>
</dbReference>
<keyword evidence="4" id="KW-0206">Cytoskeleton</keyword>
<feature type="compositionally biased region" description="Low complexity" evidence="6">
    <location>
        <begin position="1080"/>
        <end position="1099"/>
    </location>
</feature>
<evidence type="ECO:0000256" key="3">
    <source>
        <dbReference type="ARBA" id="ARBA00022737"/>
    </source>
</evidence>
<dbReference type="GO" id="GO:0072686">
    <property type="term" value="C:mitotic spindle"/>
    <property type="evidence" value="ECO:0007669"/>
    <property type="project" value="TreeGrafter"/>
</dbReference>
<evidence type="ECO:0000256" key="4">
    <source>
        <dbReference type="ARBA" id="ARBA00023212"/>
    </source>
</evidence>
<dbReference type="GO" id="GO:0040001">
    <property type="term" value="P:establishment of mitotic spindle localization"/>
    <property type="evidence" value="ECO:0007669"/>
    <property type="project" value="TreeGrafter"/>
</dbReference>
<evidence type="ECO:0000256" key="6">
    <source>
        <dbReference type="SAM" id="MobiDB-lite"/>
    </source>
</evidence>
<dbReference type="GO" id="GO:0005876">
    <property type="term" value="C:spindle microtubule"/>
    <property type="evidence" value="ECO:0007669"/>
    <property type="project" value="TreeGrafter"/>
</dbReference>
<feature type="compositionally biased region" description="Low complexity" evidence="6">
    <location>
        <begin position="1173"/>
        <end position="1182"/>
    </location>
</feature>
<dbReference type="Proteomes" id="UP000694383">
    <property type="component" value="Unplaced"/>
</dbReference>
<feature type="compositionally biased region" description="Polar residues" evidence="6">
    <location>
        <begin position="713"/>
        <end position="725"/>
    </location>
</feature>
<organism evidence="8 9">
    <name type="scientific">Oryzias sinensis</name>
    <name type="common">Chinese medaka</name>
    <dbReference type="NCBI Taxonomy" id="183150"/>
    <lineage>
        <taxon>Eukaryota</taxon>
        <taxon>Metazoa</taxon>
        <taxon>Chordata</taxon>
        <taxon>Craniata</taxon>
        <taxon>Vertebrata</taxon>
        <taxon>Euteleostomi</taxon>
        <taxon>Actinopterygii</taxon>
        <taxon>Neopterygii</taxon>
        <taxon>Teleostei</taxon>
        <taxon>Neoteleostei</taxon>
        <taxon>Acanthomorphata</taxon>
        <taxon>Ovalentaria</taxon>
        <taxon>Atherinomorphae</taxon>
        <taxon>Beloniformes</taxon>
        <taxon>Adrianichthyidae</taxon>
        <taxon>Oryziinae</taxon>
        <taxon>Oryzias</taxon>
    </lineage>
</organism>
<feature type="domain" description="TOG" evidence="7">
    <location>
        <begin position="1213"/>
        <end position="1444"/>
    </location>
</feature>
<feature type="region of interest" description="Disordered" evidence="6">
    <location>
        <begin position="235"/>
        <end position="287"/>
    </location>
</feature>
<dbReference type="InterPro" id="IPR016024">
    <property type="entry name" value="ARM-type_fold"/>
</dbReference>
<evidence type="ECO:0000313" key="9">
    <source>
        <dbReference type="Proteomes" id="UP000694383"/>
    </source>
</evidence>
<sequence>MEEHDNMDYFYQQVLQKDVTRRLQVGQDLIDYLNDPQRSPDVEQDKPRLDKTIDELTGWVNSSNFKVALLGIDICGAFVDRLGERFKGYFGTVLPALVDRLGDGKDQVRENSQALILRCMEQTASPMYVWERLLPGFKHKNFRSREGICFCLSATLSTYGAQSLSLSKLVPHLCSLTGDQNPQVREAATNTLVDVYRHVGDRVRADLGKRGLPAQRLQAIFARFDEALNSGNMALSPSHDRSFDDNDSVEDRSSSAQAAFKVPKVPKKPGEPSAARRPSATGGKLVSKESAVAIDEEDFVKAFTDVPTVQIYSARDLEGNLNKIREICSDDKHDWDQRANALKKIRSLLVAGAAGYDCFYQHLRLLDGAFKLSAKDLRSQVVREACITVAHLSTVLGNKFDHGAEAIVPVLFNLIPNCAKVMAMSGVSAIRIIIRHTHVPRLIPLITSNCTSKSVAVRRRCYDFLDLLLQEWQTHSLERHTAVLVDSIKKGIHDPDSEARVEARKAYWGLRNHFPAEADALYNSLETSYQRTLQSYLKSSGSVASLPQSDRSSSSSQESLNRPLSSKWSAAPGRVPASSKGGVSLTSLQRSRSDVDVNAAAVSKQRHVGQARVAGQQPARSYSSLGRVRTKQLLTTASSVSSQVDSRGRSRAKMVSQSQRSDESDCTPAGSRSGSPGRVLTTTALSTMSSGAHRVLPGPAGDGHRRSRIPRSQGCSRDSSPTRLSVGSGLGISQSSRLSSSVSAMRVLNTGSDVEEALADALKKPARRRYENYGMYSDDDANSDASSACSERSYSSRNGGAIPTYMRQTEDVAEVLNRCASANWSERKEGLLGLQALLKNQRTLSRVELKRLCEIFTRMFADPHSKRDSGRVYGTAESGISSASFKVFSMFLETLVDFILVHKDDLQDWLFVLLTQLLKKMGADLLGSVQAKVQRALDITRESFPNDLQFTILMRFTVDQTQTPNLKVKVAILKYIETLTLQMEAPDFVNSSETRLAVSRIITWTTEPKSSDVRKAAQAVLIALFQLNTPEFTMLLAALPKTFQDGATKLLQNHLKNTGSVAQAPMGSPLTRHTPRSPASWSSPVTSPTNTSQNTPSPSAFDYDTENMNSEDIYSSLKGVTEAIQNFSVRSQEDMNDPVQRRDGEEGGMGMDGRGSELVDGGRMALDNKTSLLNTPLLSSSPRGARDHFSDSPFKHSRKDTSLDDSAHLTDDSGLDQSELVAELLKELSNHNERIEERKAALWELLKLIRENTLQVWDEHFKTILLLLLETMGDREHVIRTLALRVLREILGKQPWRFKNYAELTIMKALEAHKDPHKEVVRAAEETAAMLALSISPEQCIKVLCPIIQSADYPINLAAIKMQTKVVERIPREGLISMLPEIVPGLVQGYDNSESSVRKACVFCLVAIYAVIGEDLKPHLSQLSSSKLKLLNLYIKRAQSGSSGGEPSTEAL</sequence>
<dbReference type="InterPro" id="IPR024395">
    <property type="entry name" value="CLASP_N_dom"/>
</dbReference>
<feature type="domain" description="TOG" evidence="7">
    <location>
        <begin position="804"/>
        <end position="1061"/>
    </location>
</feature>
<dbReference type="PANTHER" id="PTHR21567:SF30">
    <property type="entry name" value="CLIP-ASSOCIATING PROTEIN 2"/>
    <property type="match status" value="1"/>
</dbReference>
<accession>A0A8C8DLT6</accession>
<feature type="compositionally biased region" description="Polar residues" evidence="6">
    <location>
        <begin position="670"/>
        <end position="690"/>
    </location>
</feature>
<dbReference type="GO" id="GO:0008017">
    <property type="term" value="F:microtubule binding"/>
    <property type="evidence" value="ECO:0007669"/>
    <property type="project" value="TreeGrafter"/>
</dbReference>
<feature type="compositionally biased region" description="Low complexity" evidence="6">
    <location>
        <begin position="783"/>
        <end position="793"/>
    </location>
</feature>
<dbReference type="SUPFAM" id="SSF48371">
    <property type="entry name" value="ARM repeat"/>
    <property type="match status" value="2"/>
</dbReference>
<protein>
    <submittedName>
        <fullName evidence="8">Cytoplasmic linker associated protein 2</fullName>
    </submittedName>
</protein>
<dbReference type="GO" id="GO:0005881">
    <property type="term" value="C:cytoplasmic microtubule"/>
    <property type="evidence" value="ECO:0007669"/>
    <property type="project" value="TreeGrafter"/>
</dbReference>
<name>A0A8C8DLT6_9TELE</name>
<comment type="subcellular location">
    <subcellularLocation>
        <location evidence="1">Cytoplasm</location>
        <location evidence="1">Cytoskeleton</location>
    </subcellularLocation>
</comment>
<feature type="repeat" description="HEAT" evidence="5">
    <location>
        <begin position="169"/>
        <end position="207"/>
    </location>
</feature>
<reference evidence="8" key="1">
    <citation type="submission" date="2025-08" db="UniProtKB">
        <authorList>
            <consortium name="Ensembl"/>
        </authorList>
    </citation>
    <scope>IDENTIFICATION</scope>
</reference>
<dbReference type="FunFam" id="1.25.10.10:FF:000001">
    <property type="entry name" value="CLIP-associating protein 1 isoform 2"/>
    <property type="match status" value="1"/>
</dbReference>
<evidence type="ECO:0000313" key="8">
    <source>
        <dbReference type="Ensembl" id="ENSOSIP00000014468.1"/>
    </source>
</evidence>
<evidence type="ECO:0000256" key="2">
    <source>
        <dbReference type="ARBA" id="ARBA00022490"/>
    </source>
</evidence>
<keyword evidence="2" id="KW-0963">Cytoplasm</keyword>
<feature type="compositionally biased region" description="Basic and acidic residues" evidence="6">
    <location>
        <begin position="1184"/>
        <end position="1210"/>
    </location>
</feature>
<dbReference type="GO" id="GO:1902903">
    <property type="term" value="P:regulation of supramolecular fiber organization"/>
    <property type="evidence" value="ECO:0007669"/>
    <property type="project" value="UniProtKB-ARBA"/>
</dbReference>
<feature type="region of interest" description="Disordered" evidence="6">
    <location>
        <begin position="1127"/>
        <end position="1161"/>
    </location>
</feature>
<feature type="region of interest" description="Disordered" evidence="6">
    <location>
        <begin position="1173"/>
        <end position="1210"/>
    </location>
</feature>
<evidence type="ECO:0000256" key="1">
    <source>
        <dbReference type="ARBA" id="ARBA00004245"/>
    </source>
</evidence>
<dbReference type="Ensembl" id="ENSOSIT00000015299.1">
    <property type="protein sequence ID" value="ENSOSIP00000014468.1"/>
    <property type="gene ID" value="ENSOSIG00000006729.1"/>
</dbReference>
<dbReference type="Gene3D" id="1.25.10.10">
    <property type="entry name" value="Leucine-rich Repeat Variant"/>
    <property type="match status" value="4"/>
</dbReference>
<keyword evidence="3" id="KW-0677">Repeat</keyword>
<keyword evidence="9" id="KW-1185">Reference proteome</keyword>
<dbReference type="InterPro" id="IPR011989">
    <property type="entry name" value="ARM-like"/>
</dbReference>
<dbReference type="InterPro" id="IPR034085">
    <property type="entry name" value="TOG"/>
</dbReference>
<dbReference type="PANTHER" id="PTHR21567">
    <property type="entry name" value="CLASP"/>
    <property type="match status" value="1"/>
</dbReference>
<dbReference type="GO" id="GO:0005815">
    <property type="term" value="C:microtubule organizing center"/>
    <property type="evidence" value="ECO:0007669"/>
    <property type="project" value="TreeGrafter"/>
</dbReference>
<evidence type="ECO:0000256" key="5">
    <source>
        <dbReference type="PROSITE-ProRule" id="PRU00103"/>
    </source>
</evidence>
<dbReference type="GO" id="GO:0000776">
    <property type="term" value="C:kinetochore"/>
    <property type="evidence" value="ECO:0007669"/>
    <property type="project" value="TreeGrafter"/>
</dbReference>
<evidence type="ECO:0000259" key="7">
    <source>
        <dbReference type="SMART" id="SM01349"/>
    </source>
</evidence>
<dbReference type="GO" id="GO:0031110">
    <property type="term" value="P:regulation of microtubule polymerization or depolymerization"/>
    <property type="evidence" value="ECO:0007669"/>
    <property type="project" value="UniProtKB-ARBA"/>
</dbReference>
<dbReference type="InterPro" id="IPR021133">
    <property type="entry name" value="HEAT_type_2"/>
</dbReference>
<feature type="domain" description="TOG" evidence="7">
    <location>
        <begin position="8"/>
        <end position="233"/>
    </location>
</feature>
<reference evidence="8" key="2">
    <citation type="submission" date="2025-09" db="UniProtKB">
        <authorList>
            <consortium name="Ensembl"/>
        </authorList>
    </citation>
    <scope>IDENTIFICATION</scope>
</reference>
<feature type="region of interest" description="Disordered" evidence="6">
    <location>
        <begin position="1059"/>
        <end position="1106"/>
    </location>
</feature>
<feature type="compositionally biased region" description="Low complexity" evidence="6">
    <location>
        <begin position="545"/>
        <end position="566"/>
    </location>
</feature>
<feature type="region of interest" description="Disordered" evidence="6">
    <location>
        <begin position="774"/>
        <end position="793"/>
    </location>
</feature>
<dbReference type="Pfam" id="PF12348">
    <property type="entry name" value="CLASP_N"/>
    <property type="match status" value="1"/>
</dbReference>
<dbReference type="FunFam" id="1.25.10.10:FF:000005">
    <property type="entry name" value="CLIP-associating protein 1 isoform 2"/>
    <property type="match status" value="1"/>
</dbReference>
<proteinExistence type="predicted"/>
<dbReference type="GO" id="GO:0090307">
    <property type="term" value="P:mitotic spindle assembly"/>
    <property type="evidence" value="ECO:0007669"/>
    <property type="project" value="TreeGrafter"/>
</dbReference>
<feature type="domain" description="TOG" evidence="7">
    <location>
        <begin position="310"/>
        <end position="546"/>
    </location>
</feature>
<dbReference type="GO" id="GO:0045180">
    <property type="term" value="C:basal cortex"/>
    <property type="evidence" value="ECO:0007669"/>
    <property type="project" value="TreeGrafter"/>
</dbReference>
<dbReference type="Pfam" id="PF21041">
    <property type="entry name" value="XMAP215_CLASP_TOG"/>
    <property type="match status" value="1"/>
</dbReference>
<feature type="compositionally biased region" description="Basic and acidic residues" evidence="6">
    <location>
        <begin position="238"/>
        <end position="253"/>
    </location>
</feature>
<dbReference type="GeneTree" id="ENSGT00940000155574"/>
<dbReference type="PROSITE" id="PS50077">
    <property type="entry name" value="HEAT_REPEAT"/>
    <property type="match status" value="1"/>
</dbReference>
<feature type="compositionally biased region" description="Polar residues" evidence="6">
    <location>
        <begin position="632"/>
        <end position="645"/>
    </location>
</feature>
<feature type="region of interest" description="Disordered" evidence="6">
    <location>
        <begin position="543"/>
        <end position="735"/>
    </location>
</feature>
<dbReference type="InterPro" id="IPR048491">
    <property type="entry name" value="XMAP215_CLASP_TOG"/>
</dbReference>